<evidence type="ECO:0000313" key="2">
    <source>
        <dbReference type="EMBL" id="MDP5138494.1"/>
    </source>
</evidence>
<reference evidence="2 3" key="1">
    <citation type="submission" date="2022-11" db="EMBL/GenBank/DDBJ databases">
        <title>Viruses from the air-sea interface of a natural surface slick.</title>
        <authorList>
            <person name="Rahlff J."/>
            <person name="Holmfeldt K."/>
        </authorList>
    </citation>
    <scope>NUCLEOTIDE SEQUENCE [LARGE SCALE GENOMIC DNA]</scope>
    <source>
        <strain evidence="2 3">SMS4</strain>
    </source>
</reference>
<accession>A0ABT9I527</accession>
<gene>
    <name evidence="2" type="ORF">ORJ04_21330</name>
</gene>
<sequence>MKSSVTLVVLSLTFSIAAADWQEAGVQSGALTMCAQLPYEFSAEQKTSFTQLSDALYFASEKHPERKQAFLDGTMSFLSSLERSEKAVFNDGESAVMATLTEEKCLNYAATAEVLLSSPETQ</sequence>
<evidence type="ECO:0000256" key="1">
    <source>
        <dbReference type="SAM" id="SignalP"/>
    </source>
</evidence>
<protein>
    <submittedName>
        <fullName evidence="2">Uncharacterized protein</fullName>
    </submittedName>
</protein>
<feature type="chain" id="PRO_5045802438" evidence="1">
    <location>
        <begin position="19"/>
        <end position="122"/>
    </location>
</feature>
<keyword evidence="1" id="KW-0732">Signal</keyword>
<keyword evidence="3" id="KW-1185">Reference proteome</keyword>
<organism evidence="2 3">
    <name type="scientific">Rheinheimera baltica</name>
    <dbReference type="NCBI Taxonomy" id="67576"/>
    <lineage>
        <taxon>Bacteria</taxon>
        <taxon>Pseudomonadati</taxon>
        <taxon>Pseudomonadota</taxon>
        <taxon>Gammaproteobacteria</taxon>
        <taxon>Chromatiales</taxon>
        <taxon>Chromatiaceae</taxon>
        <taxon>Rheinheimera</taxon>
    </lineage>
</organism>
<dbReference type="Proteomes" id="UP001231109">
    <property type="component" value="Unassembled WGS sequence"/>
</dbReference>
<feature type="signal peptide" evidence="1">
    <location>
        <begin position="1"/>
        <end position="18"/>
    </location>
</feature>
<proteinExistence type="predicted"/>
<dbReference type="RefSeq" id="WP_305977615.1">
    <property type="nucleotide sequence ID" value="NZ_JAPJDZ010000178.1"/>
</dbReference>
<evidence type="ECO:0000313" key="3">
    <source>
        <dbReference type="Proteomes" id="UP001231109"/>
    </source>
</evidence>
<dbReference type="EMBL" id="JAPJDZ010000178">
    <property type="protein sequence ID" value="MDP5138494.1"/>
    <property type="molecule type" value="Genomic_DNA"/>
</dbReference>
<name>A0ABT9I527_9GAMM</name>
<comment type="caution">
    <text evidence="2">The sequence shown here is derived from an EMBL/GenBank/DDBJ whole genome shotgun (WGS) entry which is preliminary data.</text>
</comment>